<protein>
    <submittedName>
        <fullName evidence="2">Uncharacterized protein</fullName>
    </submittedName>
</protein>
<evidence type="ECO:0000256" key="1">
    <source>
        <dbReference type="SAM" id="Phobius"/>
    </source>
</evidence>
<sequence length="31" mass="3402">MFVQMETTIVLGLGLMMMLGVALTMFLLVVV</sequence>
<keyword evidence="1" id="KW-1133">Transmembrane helix</keyword>
<dbReference type="EMBL" id="LATX01002137">
    <property type="protein sequence ID" value="KTB33762.1"/>
    <property type="molecule type" value="Genomic_DNA"/>
</dbReference>
<feature type="transmembrane region" description="Helical" evidence="1">
    <location>
        <begin position="7"/>
        <end position="30"/>
    </location>
</feature>
<organism evidence="2 3">
    <name type="scientific">Moniliophthora roreri</name>
    <name type="common">Frosty pod rot fungus</name>
    <name type="synonym">Monilia roreri</name>
    <dbReference type="NCBI Taxonomy" id="221103"/>
    <lineage>
        <taxon>Eukaryota</taxon>
        <taxon>Fungi</taxon>
        <taxon>Dikarya</taxon>
        <taxon>Basidiomycota</taxon>
        <taxon>Agaricomycotina</taxon>
        <taxon>Agaricomycetes</taxon>
        <taxon>Agaricomycetidae</taxon>
        <taxon>Agaricales</taxon>
        <taxon>Marasmiineae</taxon>
        <taxon>Marasmiaceae</taxon>
        <taxon>Moniliophthora</taxon>
    </lineage>
</organism>
<dbReference type="Proteomes" id="UP000054988">
    <property type="component" value="Unassembled WGS sequence"/>
</dbReference>
<keyword evidence="1" id="KW-0812">Transmembrane</keyword>
<name>A0A0W0FC61_MONRR</name>
<accession>A0A0W0FC61</accession>
<dbReference type="AlphaFoldDB" id="A0A0W0FC61"/>
<keyword evidence="1" id="KW-0472">Membrane</keyword>
<evidence type="ECO:0000313" key="2">
    <source>
        <dbReference type="EMBL" id="KTB33762.1"/>
    </source>
</evidence>
<proteinExistence type="predicted"/>
<comment type="caution">
    <text evidence="2">The sequence shown here is derived from an EMBL/GenBank/DDBJ whole genome shotgun (WGS) entry which is preliminary data.</text>
</comment>
<gene>
    <name evidence="2" type="ORF">WG66_13660</name>
</gene>
<evidence type="ECO:0000313" key="3">
    <source>
        <dbReference type="Proteomes" id="UP000054988"/>
    </source>
</evidence>
<reference evidence="2 3" key="1">
    <citation type="submission" date="2015-12" db="EMBL/GenBank/DDBJ databases">
        <title>Draft genome sequence of Moniliophthora roreri, the causal agent of frosty pod rot of cacao.</title>
        <authorList>
            <person name="Aime M.C."/>
            <person name="Diaz-Valderrama J.R."/>
            <person name="Kijpornyongpan T."/>
            <person name="Phillips-Mora W."/>
        </authorList>
    </citation>
    <scope>NUCLEOTIDE SEQUENCE [LARGE SCALE GENOMIC DNA]</scope>
    <source>
        <strain evidence="2 3">MCA 2952</strain>
    </source>
</reference>